<dbReference type="PANTHER" id="PTHR42923">
    <property type="entry name" value="PROTOPORPHYRINOGEN OXIDASE"/>
    <property type="match status" value="1"/>
</dbReference>
<keyword evidence="1" id="KW-0472">Membrane</keyword>
<reference evidence="4" key="2">
    <citation type="submission" date="2015-01" db="EMBL/GenBank/DDBJ databases">
        <title>Evolutionary Origins and Diversification of the Mycorrhizal Mutualists.</title>
        <authorList>
            <consortium name="DOE Joint Genome Institute"/>
            <consortium name="Mycorrhizal Genomics Consortium"/>
            <person name="Kohler A."/>
            <person name="Kuo A."/>
            <person name="Nagy L.G."/>
            <person name="Floudas D."/>
            <person name="Copeland A."/>
            <person name="Barry K.W."/>
            <person name="Cichocki N."/>
            <person name="Veneault-Fourrey C."/>
            <person name="LaButti K."/>
            <person name="Lindquist E.A."/>
            <person name="Lipzen A."/>
            <person name="Lundell T."/>
            <person name="Morin E."/>
            <person name="Murat C."/>
            <person name="Riley R."/>
            <person name="Ohm R."/>
            <person name="Sun H."/>
            <person name="Tunlid A."/>
            <person name="Henrissat B."/>
            <person name="Grigoriev I.V."/>
            <person name="Hibbett D.S."/>
            <person name="Martin F."/>
        </authorList>
    </citation>
    <scope>NUCLEOTIDE SEQUENCE [LARGE SCALE GENOMIC DNA]</scope>
    <source>
        <strain evidence="4">Zn</strain>
    </source>
</reference>
<keyword evidence="4" id="KW-1185">Reference proteome</keyword>
<dbReference type="GO" id="GO:0016491">
    <property type="term" value="F:oxidoreductase activity"/>
    <property type="evidence" value="ECO:0007669"/>
    <property type="project" value="InterPro"/>
</dbReference>
<dbReference type="Gene3D" id="3.50.50.60">
    <property type="entry name" value="FAD/NAD(P)-binding domain"/>
    <property type="match status" value="1"/>
</dbReference>
<evidence type="ECO:0000313" key="3">
    <source>
        <dbReference type="EMBL" id="KIN02484.1"/>
    </source>
</evidence>
<dbReference type="Pfam" id="PF01593">
    <property type="entry name" value="Amino_oxidase"/>
    <property type="match status" value="1"/>
</dbReference>
<name>A0A0C3CU03_OIDMZ</name>
<dbReference type="EMBL" id="KN832874">
    <property type="protein sequence ID" value="KIN02484.1"/>
    <property type="molecule type" value="Genomic_DNA"/>
</dbReference>
<sequence length="512" mass="58031">MDANGERVPRRKVAIIGSGSAGMGALWALNRTHHDVYMYEASDRLGGHANTVEFRNGRYQTLVDTGFMAFNTATYPNFSTFLENINVPTVATQMTYGVSRDHGAFEWAGKSLRAAFAQRRNLLSLQMWRMIFDIIRFNQFALDLFMVEQINEECMHANGSHHSQRLETIGQYLERKGYSRAFRENYLIPRAAAAWSTSPEDCPLELPAITLVRFMWTHRILSALDGSPQWRTLKYGAYSYISAVMRGFPSNHLFLNTPVQSITNDDGGRVLLHLENGDAKVYDHVIVATHGDQAYNLIFPGSDHEERRILSAFQTRKSTAVLHSDLSLIPKSRRAWSACNYLAESPSSSSGTDKACITYNMNILQSIPEETFGPVLVTLDPLHQPDPVLVQGRFTYSHPLHNSSTVRSQKHLSRIQNTRGISYCGAWTRYGFHEDGFSSGLRVAQDHLGAKLPFQLTDKTFSQRQRRILGLLGFLVKLGIVVLQILITIVERLFVAQRARRQHLELHSRKWL</sequence>
<reference evidence="3 4" key="1">
    <citation type="submission" date="2014-04" db="EMBL/GenBank/DDBJ databases">
        <authorList>
            <consortium name="DOE Joint Genome Institute"/>
            <person name="Kuo A."/>
            <person name="Martino E."/>
            <person name="Perotto S."/>
            <person name="Kohler A."/>
            <person name="Nagy L.G."/>
            <person name="Floudas D."/>
            <person name="Copeland A."/>
            <person name="Barry K.W."/>
            <person name="Cichocki N."/>
            <person name="Veneault-Fourrey C."/>
            <person name="LaButti K."/>
            <person name="Lindquist E.A."/>
            <person name="Lipzen A."/>
            <person name="Lundell T."/>
            <person name="Morin E."/>
            <person name="Murat C."/>
            <person name="Sun H."/>
            <person name="Tunlid A."/>
            <person name="Henrissat B."/>
            <person name="Grigoriev I.V."/>
            <person name="Hibbett D.S."/>
            <person name="Martin F."/>
            <person name="Nordberg H.P."/>
            <person name="Cantor M.N."/>
            <person name="Hua S.X."/>
        </authorList>
    </citation>
    <scope>NUCLEOTIDE SEQUENCE [LARGE SCALE GENOMIC DNA]</scope>
    <source>
        <strain evidence="3 4">Zn</strain>
    </source>
</reference>
<organism evidence="3 4">
    <name type="scientific">Oidiodendron maius (strain Zn)</name>
    <dbReference type="NCBI Taxonomy" id="913774"/>
    <lineage>
        <taxon>Eukaryota</taxon>
        <taxon>Fungi</taxon>
        <taxon>Dikarya</taxon>
        <taxon>Ascomycota</taxon>
        <taxon>Pezizomycotina</taxon>
        <taxon>Leotiomycetes</taxon>
        <taxon>Leotiomycetes incertae sedis</taxon>
        <taxon>Myxotrichaceae</taxon>
        <taxon>Oidiodendron</taxon>
    </lineage>
</organism>
<feature type="domain" description="Amine oxidase" evidence="2">
    <location>
        <begin position="22"/>
        <end position="295"/>
    </location>
</feature>
<proteinExistence type="predicted"/>
<dbReference type="Proteomes" id="UP000054321">
    <property type="component" value="Unassembled WGS sequence"/>
</dbReference>
<protein>
    <recommendedName>
        <fullName evidence="2">Amine oxidase domain-containing protein</fullName>
    </recommendedName>
</protein>
<dbReference type="InterPro" id="IPR050464">
    <property type="entry name" value="Zeta_carotene_desat/Oxidored"/>
</dbReference>
<dbReference type="STRING" id="913774.A0A0C3CU03"/>
<dbReference type="AlphaFoldDB" id="A0A0C3CU03"/>
<evidence type="ECO:0000259" key="2">
    <source>
        <dbReference type="Pfam" id="PF01593"/>
    </source>
</evidence>
<dbReference type="InterPro" id="IPR002937">
    <property type="entry name" value="Amino_oxidase"/>
</dbReference>
<dbReference type="SUPFAM" id="SSF51905">
    <property type="entry name" value="FAD/NAD(P)-binding domain"/>
    <property type="match status" value="1"/>
</dbReference>
<dbReference type="HOGENOM" id="CLU_028123_2_1_1"/>
<accession>A0A0C3CU03</accession>
<feature type="transmembrane region" description="Helical" evidence="1">
    <location>
        <begin position="468"/>
        <end position="490"/>
    </location>
</feature>
<keyword evidence="1" id="KW-0812">Transmembrane</keyword>
<evidence type="ECO:0000256" key="1">
    <source>
        <dbReference type="SAM" id="Phobius"/>
    </source>
</evidence>
<dbReference type="OrthoDB" id="5977668at2759"/>
<gene>
    <name evidence="3" type="ORF">OIDMADRAFT_119931</name>
</gene>
<dbReference type="PANTHER" id="PTHR42923:SF17">
    <property type="entry name" value="AMINE OXIDASE DOMAIN-CONTAINING PROTEIN"/>
    <property type="match status" value="1"/>
</dbReference>
<dbReference type="InterPro" id="IPR036188">
    <property type="entry name" value="FAD/NAD-bd_sf"/>
</dbReference>
<dbReference type="InParanoid" id="A0A0C3CU03"/>
<evidence type="ECO:0000313" key="4">
    <source>
        <dbReference type="Proteomes" id="UP000054321"/>
    </source>
</evidence>
<keyword evidence="1" id="KW-1133">Transmembrane helix</keyword>